<reference evidence="3" key="2">
    <citation type="submission" date="2015-01" db="EMBL/GenBank/DDBJ databases">
        <title>Evolutionary Origins and Diversification of the Mycorrhizal Mutualists.</title>
        <authorList>
            <consortium name="DOE Joint Genome Institute"/>
            <consortium name="Mycorrhizal Genomics Consortium"/>
            <person name="Kohler A."/>
            <person name="Kuo A."/>
            <person name="Nagy L.G."/>
            <person name="Floudas D."/>
            <person name="Copeland A."/>
            <person name="Barry K.W."/>
            <person name="Cichocki N."/>
            <person name="Veneault-Fourrey C."/>
            <person name="LaButti K."/>
            <person name="Lindquist E.A."/>
            <person name="Lipzen A."/>
            <person name="Lundell T."/>
            <person name="Morin E."/>
            <person name="Murat C."/>
            <person name="Riley R."/>
            <person name="Ohm R."/>
            <person name="Sun H."/>
            <person name="Tunlid A."/>
            <person name="Henrissat B."/>
            <person name="Grigoriev I.V."/>
            <person name="Hibbett D.S."/>
            <person name="Martin F."/>
        </authorList>
    </citation>
    <scope>NUCLEOTIDE SEQUENCE [LARGE SCALE GENOMIC DNA]</scope>
    <source>
        <strain evidence="3">LaAM-08-1</strain>
    </source>
</reference>
<reference evidence="2 3" key="1">
    <citation type="submission" date="2014-04" db="EMBL/GenBank/DDBJ databases">
        <authorList>
            <consortium name="DOE Joint Genome Institute"/>
            <person name="Kuo A."/>
            <person name="Kohler A."/>
            <person name="Nagy L.G."/>
            <person name="Floudas D."/>
            <person name="Copeland A."/>
            <person name="Barry K.W."/>
            <person name="Cichocki N."/>
            <person name="Veneault-Fourrey C."/>
            <person name="LaButti K."/>
            <person name="Lindquist E.A."/>
            <person name="Lipzen A."/>
            <person name="Lundell T."/>
            <person name="Morin E."/>
            <person name="Murat C."/>
            <person name="Sun H."/>
            <person name="Tunlid A."/>
            <person name="Henrissat B."/>
            <person name="Grigoriev I.V."/>
            <person name="Hibbett D.S."/>
            <person name="Martin F."/>
            <person name="Nordberg H.P."/>
            <person name="Cantor M.N."/>
            <person name="Hua S.X."/>
        </authorList>
    </citation>
    <scope>NUCLEOTIDE SEQUENCE [LARGE SCALE GENOMIC DNA]</scope>
    <source>
        <strain evidence="2 3">LaAM-08-1</strain>
    </source>
</reference>
<feature type="region of interest" description="Disordered" evidence="1">
    <location>
        <begin position="1"/>
        <end position="63"/>
    </location>
</feature>
<dbReference type="EMBL" id="KN838566">
    <property type="protein sequence ID" value="KIK04789.1"/>
    <property type="molecule type" value="Genomic_DNA"/>
</dbReference>
<gene>
    <name evidence="2" type="ORF">K443DRAFT_92441</name>
</gene>
<evidence type="ECO:0000256" key="1">
    <source>
        <dbReference type="SAM" id="MobiDB-lite"/>
    </source>
</evidence>
<evidence type="ECO:0000313" key="2">
    <source>
        <dbReference type="EMBL" id="KIK04789.1"/>
    </source>
</evidence>
<dbReference type="Proteomes" id="UP000054477">
    <property type="component" value="Unassembled WGS sequence"/>
</dbReference>
<organism evidence="2 3">
    <name type="scientific">Laccaria amethystina LaAM-08-1</name>
    <dbReference type="NCBI Taxonomy" id="1095629"/>
    <lineage>
        <taxon>Eukaryota</taxon>
        <taxon>Fungi</taxon>
        <taxon>Dikarya</taxon>
        <taxon>Basidiomycota</taxon>
        <taxon>Agaricomycotina</taxon>
        <taxon>Agaricomycetes</taxon>
        <taxon>Agaricomycetidae</taxon>
        <taxon>Agaricales</taxon>
        <taxon>Agaricineae</taxon>
        <taxon>Hydnangiaceae</taxon>
        <taxon>Laccaria</taxon>
    </lineage>
</organism>
<feature type="compositionally biased region" description="Polar residues" evidence="1">
    <location>
        <begin position="7"/>
        <end position="18"/>
    </location>
</feature>
<dbReference type="AlphaFoldDB" id="A0A0C9XST2"/>
<sequence>MAGKTPRNPTAASRNPTTEIKGGPPPKSTRAPAATSGAKKVATETPAKTAGGAKAPTAKASKK</sequence>
<feature type="compositionally biased region" description="Low complexity" evidence="1">
    <location>
        <begin position="43"/>
        <end position="63"/>
    </location>
</feature>
<name>A0A0C9XST2_9AGAR</name>
<proteinExistence type="predicted"/>
<evidence type="ECO:0000313" key="3">
    <source>
        <dbReference type="Proteomes" id="UP000054477"/>
    </source>
</evidence>
<protein>
    <submittedName>
        <fullName evidence="2">Uncharacterized protein</fullName>
    </submittedName>
</protein>
<dbReference type="HOGENOM" id="CLU_2886152_0_0_1"/>
<keyword evidence="3" id="KW-1185">Reference proteome</keyword>
<accession>A0A0C9XST2</accession>